<dbReference type="GO" id="GO:0016226">
    <property type="term" value="P:iron-sulfur cluster assembly"/>
    <property type="evidence" value="ECO:0007669"/>
    <property type="project" value="TreeGrafter"/>
</dbReference>
<dbReference type="Pfam" id="PF08669">
    <property type="entry name" value="GCV_T_C"/>
    <property type="match status" value="1"/>
</dbReference>
<dbReference type="AlphaFoldDB" id="B4D7T5"/>
<evidence type="ECO:0000259" key="2">
    <source>
        <dbReference type="Pfam" id="PF01571"/>
    </source>
</evidence>
<keyword evidence="1" id="KW-0809">Transit peptide</keyword>
<dbReference type="InterPro" id="IPR029043">
    <property type="entry name" value="GcvT/YgfZ_C"/>
</dbReference>
<dbReference type="InterPro" id="IPR017703">
    <property type="entry name" value="YgfZ/GCV_T_CS"/>
</dbReference>
<accession>B4D7T5</accession>
<dbReference type="FunCoup" id="B4D7T5">
    <property type="interactions" value="304"/>
</dbReference>
<dbReference type="PANTHER" id="PTHR22602:SF0">
    <property type="entry name" value="TRANSFERASE CAF17, MITOCHONDRIAL-RELATED"/>
    <property type="match status" value="1"/>
</dbReference>
<organism evidence="4 5">
    <name type="scientific">Chthoniobacter flavus Ellin428</name>
    <dbReference type="NCBI Taxonomy" id="497964"/>
    <lineage>
        <taxon>Bacteria</taxon>
        <taxon>Pseudomonadati</taxon>
        <taxon>Verrucomicrobiota</taxon>
        <taxon>Spartobacteria</taxon>
        <taxon>Chthoniobacterales</taxon>
        <taxon>Chthoniobacteraceae</taxon>
        <taxon>Chthoniobacter</taxon>
    </lineage>
</organism>
<dbReference type="InterPro" id="IPR045179">
    <property type="entry name" value="YgfZ/GcvT"/>
</dbReference>
<dbReference type="Gene3D" id="3.30.1360.120">
    <property type="entry name" value="Probable tRNA modification gtpase trme, domain 1"/>
    <property type="match status" value="1"/>
</dbReference>
<evidence type="ECO:0000313" key="4">
    <source>
        <dbReference type="EMBL" id="EDY17458.1"/>
    </source>
</evidence>
<dbReference type="RefSeq" id="WP_006982296.1">
    <property type="nucleotide sequence ID" value="NZ_ABVL01000019.1"/>
</dbReference>
<sequence>MSAASAALYHDCLARGAVDFSERAQLMLTGPDRVRYLNGQVTSDVRKLSPGQTQMACVTTAKGKLCADIVITAQEDALYVDAEGSLREGLLARLERYIVADDVAIEDVSEKYALLHYLGAEPTISGAGKVASARRLGRVGWDLRLPREEFVAARESLLAGRVAVDAALAETLRIEAGIPSWGRELDENTLPPEAGLDQTHIDYHKGCYIGQEVISRLRSVGHVNRQLTGFIAEGAAPLAAGAQLFAAADAPASLGVLTSVTYSFALEKPIALGYLKRGSPTGALHARPEGTHGPEAIVHVQALPFAS</sequence>
<dbReference type="PIRSF" id="PIRSF006487">
    <property type="entry name" value="GcvT"/>
    <property type="match status" value="1"/>
</dbReference>
<protein>
    <submittedName>
        <fullName evidence="4">Folate-binding protein YgfZ</fullName>
    </submittedName>
</protein>
<evidence type="ECO:0000256" key="1">
    <source>
        <dbReference type="ARBA" id="ARBA00022946"/>
    </source>
</evidence>
<dbReference type="InParanoid" id="B4D7T5"/>
<feature type="domain" description="Aminomethyltransferase C-terminal" evidence="3">
    <location>
        <begin position="225"/>
        <end position="278"/>
    </location>
</feature>
<dbReference type="InterPro" id="IPR027266">
    <property type="entry name" value="TrmE/GcvT-like"/>
</dbReference>
<dbReference type="Proteomes" id="UP000005824">
    <property type="component" value="Unassembled WGS sequence"/>
</dbReference>
<name>B4D7T5_9BACT</name>
<dbReference type="Pfam" id="PF01571">
    <property type="entry name" value="GCV_T"/>
    <property type="match status" value="1"/>
</dbReference>
<evidence type="ECO:0000313" key="5">
    <source>
        <dbReference type="Proteomes" id="UP000005824"/>
    </source>
</evidence>
<dbReference type="NCBIfam" id="TIGR03317">
    <property type="entry name" value="ygfZ_signature"/>
    <property type="match status" value="1"/>
</dbReference>
<proteinExistence type="predicted"/>
<comment type="caution">
    <text evidence="4">The sequence shown here is derived from an EMBL/GenBank/DDBJ whole genome shotgun (WGS) entry which is preliminary data.</text>
</comment>
<feature type="domain" description="GCVT N-terminal" evidence="2">
    <location>
        <begin position="16"/>
        <end position="119"/>
    </location>
</feature>
<evidence type="ECO:0000259" key="3">
    <source>
        <dbReference type="Pfam" id="PF08669"/>
    </source>
</evidence>
<dbReference type="eggNOG" id="COG0354">
    <property type="taxonomic scope" value="Bacteria"/>
</dbReference>
<dbReference type="SUPFAM" id="SSF103025">
    <property type="entry name" value="Folate-binding domain"/>
    <property type="match status" value="1"/>
</dbReference>
<keyword evidence="5" id="KW-1185">Reference proteome</keyword>
<gene>
    <name evidence="4" type="ORF">CfE428DRAFT_4975</name>
</gene>
<dbReference type="InterPro" id="IPR006222">
    <property type="entry name" value="GCVT_N"/>
</dbReference>
<dbReference type="InterPro" id="IPR013977">
    <property type="entry name" value="GcvT_C"/>
</dbReference>
<dbReference type="STRING" id="497964.CfE428DRAFT_4975"/>
<dbReference type="EMBL" id="ABVL01000019">
    <property type="protein sequence ID" value="EDY17458.1"/>
    <property type="molecule type" value="Genomic_DNA"/>
</dbReference>
<reference evidence="4 5" key="1">
    <citation type="journal article" date="2011" name="J. Bacteriol.">
        <title>Genome sequence of Chthoniobacter flavus Ellin428, an aerobic heterotrophic soil bacterium.</title>
        <authorList>
            <person name="Kant R."/>
            <person name="van Passel M.W."/>
            <person name="Palva A."/>
            <person name="Lucas S."/>
            <person name="Lapidus A."/>
            <person name="Glavina Del Rio T."/>
            <person name="Dalin E."/>
            <person name="Tice H."/>
            <person name="Bruce D."/>
            <person name="Goodwin L."/>
            <person name="Pitluck S."/>
            <person name="Larimer F.W."/>
            <person name="Land M.L."/>
            <person name="Hauser L."/>
            <person name="Sangwan P."/>
            <person name="de Vos W.M."/>
            <person name="Janssen P.H."/>
            <person name="Smidt H."/>
        </authorList>
    </citation>
    <scope>NUCLEOTIDE SEQUENCE [LARGE SCALE GENOMIC DNA]</scope>
    <source>
        <strain evidence="4 5">Ellin428</strain>
    </source>
</reference>
<dbReference type="PANTHER" id="PTHR22602">
    <property type="entry name" value="TRANSFERASE CAF17, MITOCHONDRIAL-RELATED"/>
    <property type="match status" value="1"/>
</dbReference>
<dbReference type="SUPFAM" id="SSF101790">
    <property type="entry name" value="Aminomethyltransferase beta-barrel domain"/>
    <property type="match status" value="1"/>
</dbReference>